<sequence length="266" mass="27957">MNRINYTLGLVGLVAGSLAFTNSAAAFNFTTNFTTNPSLTGNQRWQGDIFLDSVQYGSTIVNEFALVNRVNILSNDLWTSGNTGAASADMGDLATVGLSQERLTADGAVAALGNRYLSSIIDTEDSGSFAMNLFFDKAVDNLFFFERGRNSKLDVQAIDASGNLIGNLLALDSGKNGPDWQSAGYQLNTKEIGDFQTVGSFGVSIADLGVAAPISGIRVFSRGSAYQGPDFKVVGSVASVPEPGTIVGLGVVTAGLMASRRRQKKA</sequence>
<dbReference type="InterPro" id="IPR013424">
    <property type="entry name" value="Ice-binding_C"/>
</dbReference>
<name>A0A7C3VRY9_9CYAN</name>
<dbReference type="AlphaFoldDB" id="A0A7C3VRY9"/>
<feature type="chain" id="PRO_5028394280" evidence="1">
    <location>
        <begin position="27"/>
        <end position="266"/>
    </location>
</feature>
<organism evidence="2">
    <name type="scientific">Planktothricoides sp. SpSt-374</name>
    <dbReference type="NCBI Taxonomy" id="2282167"/>
    <lineage>
        <taxon>Bacteria</taxon>
        <taxon>Bacillati</taxon>
        <taxon>Cyanobacteriota</taxon>
        <taxon>Cyanophyceae</taxon>
        <taxon>Oscillatoriophycideae</taxon>
        <taxon>Oscillatoriales</taxon>
        <taxon>Oscillatoriaceae</taxon>
        <taxon>Planktothricoides</taxon>
    </lineage>
</organism>
<keyword evidence="1" id="KW-0732">Signal</keyword>
<feature type="signal peptide" evidence="1">
    <location>
        <begin position="1"/>
        <end position="26"/>
    </location>
</feature>
<comment type="caution">
    <text evidence="2">The sequence shown here is derived from an EMBL/GenBank/DDBJ whole genome shotgun (WGS) entry which is preliminary data.</text>
</comment>
<proteinExistence type="predicted"/>
<gene>
    <name evidence="2" type="ORF">ENR15_11030</name>
</gene>
<evidence type="ECO:0000313" key="2">
    <source>
        <dbReference type="EMBL" id="HGG01156.1"/>
    </source>
</evidence>
<evidence type="ECO:0000256" key="1">
    <source>
        <dbReference type="SAM" id="SignalP"/>
    </source>
</evidence>
<dbReference type="NCBIfam" id="NF041929">
    <property type="entry name" value="Xrt_dep_XDP2"/>
    <property type="match status" value="1"/>
</dbReference>
<protein>
    <submittedName>
        <fullName evidence="2">PEP-CTERM sorting domain-containing protein</fullName>
    </submittedName>
</protein>
<reference evidence="2" key="1">
    <citation type="journal article" date="2020" name="mSystems">
        <title>Genome- and Community-Level Interaction Insights into Carbon Utilization and Element Cycling Functions of Hydrothermarchaeota in Hydrothermal Sediment.</title>
        <authorList>
            <person name="Zhou Z."/>
            <person name="Liu Y."/>
            <person name="Xu W."/>
            <person name="Pan J."/>
            <person name="Luo Z.H."/>
            <person name="Li M."/>
        </authorList>
    </citation>
    <scope>NUCLEOTIDE SEQUENCE [LARGE SCALE GENOMIC DNA]</scope>
    <source>
        <strain evidence="2">SpSt-374</strain>
    </source>
</reference>
<accession>A0A7C3VRY9</accession>
<dbReference type="EMBL" id="DSPX01000113">
    <property type="protein sequence ID" value="HGG01156.1"/>
    <property type="molecule type" value="Genomic_DNA"/>
</dbReference>
<dbReference type="NCBIfam" id="TIGR02595">
    <property type="entry name" value="PEP_CTERM"/>
    <property type="match status" value="1"/>
</dbReference>